<name>A0ABY2WR34_9FLAO</name>
<comment type="caution">
    <text evidence="1">The sequence shown here is derived from an EMBL/GenBank/DDBJ whole genome shotgun (WGS) entry which is preliminary data.</text>
</comment>
<organism evidence="1 2">
    <name type="scientific">Flagellimonas algicola</name>
    <dbReference type="NCBI Taxonomy" id="2583815"/>
    <lineage>
        <taxon>Bacteria</taxon>
        <taxon>Pseudomonadati</taxon>
        <taxon>Bacteroidota</taxon>
        <taxon>Flavobacteriia</taxon>
        <taxon>Flavobacteriales</taxon>
        <taxon>Flavobacteriaceae</taxon>
        <taxon>Flagellimonas</taxon>
    </lineage>
</organism>
<proteinExistence type="predicted"/>
<evidence type="ECO:0000313" key="2">
    <source>
        <dbReference type="Proteomes" id="UP000751614"/>
    </source>
</evidence>
<dbReference type="InterPro" id="IPR036365">
    <property type="entry name" value="PGBD-like_sf"/>
</dbReference>
<reference evidence="1 2" key="1">
    <citation type="submission" date="2019-05" db="EMBL/GenBank/DDBJ databases">
        <title>Flagellimonas sp. AsT0115, sp. nov., isolated from a marine red algae, Asparagopsis taxiformis.</title>
        <authorList>
            <person name="Kim J."/>
            <person name="Jeong S.E."/>
            <person name="Jeon C.O."/>
        </authorList>
    </citation>
    <scope>NUCLEOTIDE SEQUENCE [LARGE SCALE GENOMIC DNA]</scope>
    <source>
        <strain evidence="1 2">AsT0115</strain>
    </source>
</reference>
<dbReference type="RefSeq" id="WP_138834987.1">
    <property type="nucleotide sequence ID" value="NZ_VCNI01000001.1"/>
</dbReference>
<gene>
    <name evidence="1" type="ORF">FGG15_07960</name>
</gene>
<dbReference type="SUPFAM" id="SSF47090">
    <property type="entry name" value="PGBD-like"/>
    <property type="match status" value="2"/>
</dbReference>
<accession>A0ABY2WR34</accession>
<dbReference type="EMBL" id="VCNI01000001">
    <property type="protein sequence ID" value="TMU57466.1"/>
    <property type="molecule type" value="Genomic_DNA"/>
</dbReference>
<dbReference type="InterPro" id="IPR036366">
    <property type="entry name" value="PGBDSf"/>
</dbReference>
<dbReference type="Gene3D" id="1.10.101.10">
    <property type="entry name" value="PGBD-like superfamily/PGBD"/>
    <property type="match status" value="2"/>
</dbReference>
<dbReference type="Proteomes" id="UP000751614">
    <property type="component" value="Unassembled WGS sequence"/>
</dbReference>
<evidence type="ECO:0000313" key="1">
    <source>
        <dbReference type="EMBL" id="TMU57466.1"/>
    </source>
</evidence>
<keyword evidence="2" id="KW-1185">Reference proteome</keyword>
<sequence length="205" mass="22919">MECSNIIEAELNKGDISQSLFKGSPSKNSITDLQLVLFELGFRTELKWDNYQADGDYGNATVNAVAAFAKKNKYQSDGLSVSNKLAELLLQRHDFLPDMYILWSIYKSDLRTRKYISKGTPMSITAIQVLLNELGYGKELNFPKYGADGLYGQSTKNAMIKFANDHGITSDGDLLTRPLVNLLIKKINPYYGKKWGGFGIAKLTQ</sequence>
<protein>
    <submittedName>
        <fullName evidence="1">Peptidoglycan-binding protein</fullName>
    </submittedName>
</protein>